<keyword evidence="2 7" id="KW-0444">Lipid biosynthesis</keyword>
<dbReference type="NCBIfam" id="NF002147">
    <property type="entry name" value="PRK00982.1-1"/>
    <property type="match status" value="1"/>
</dbReference>
<comment type="pathway">
    <text evidence="7">Lipid metabolism; fatty acid biosynthesis.</text>
</comment>
<feature type="modified residue" description="O-(pantetheine 4'-phosphoryl)serine" evidence="7">
    <location>
        <position position="39"/>
    </location>
</feature>
<evidence type="ECO:0000256" key="5">
    <source>
        <dbReference type="ARBA" id="ARBA00023098"/>
    </source>
</evidence>
<evidence type="ECO:0000256" key="3">
    <source>
        <dbReference type="ARBA" id="ARBA00022553"/>
    </source>
</evidence>
<organism evidence="9 10">
    <name type="scientific">Streptosporangium brasiliense</name>
    <dbReference type="NCBI Taxonomy" id="47480"/>
    <lineage>
        <taxon>Bacteria</taxon>
        <taxon>Bacillati</taxon>
        <taxon>Actinomycetota</taxon>
        <taxon>Actinomycetes</taxon>
        <taxon>Streptosporangiales</taxon>
        <taxon>Streptosporangiaceae</taxon>
        <taxon>Streptosporangium</taxon>
    </lineage>
</organism>
<comment type="function">
    <text evidence="7">Carrier of the growing fatty acid chain in fatty acid biosynthesis.</text>
</comment>
<keyword evidence="3 7" id="KW-0597">Phosphoprotein</keyword>
<keyword evidence="4 7" id="KW-0276">Fatty acid metabolism</keyword>
<keyword evidence="6 7" id="KW-0275">Fatty acid biosynthesis</keyword>
<evidence type="ECO:0000313" key="9">
    <source>
        <dbReference type="EMBL" id="MDP9861411.1"/>
    </source>
</evidence>
<dbReference type="PROSITE" id="PS50075">
    <property type="entry name" value="CARRIER"/>
    <property type="match status" value="1"/>
</dbReference>
<comment type="subcellular location">
    <subcellularLocation>
        <location evidence="7">Cytoplasm</location>
    </subcellularLocation>
</comment>
<keyword evidence="1 7" id="KW-0596">Phosphopantetheine</keyword>
<evidence type="ECO:0000256" key="2">
    <source>
        <dbReference type="ARBA" id="ARBA00022516"/>
    </source>
</evidence>
<dbReference type="Proteomes" id="UP001230426">
    <property type="component" value="Unassembled WGS sequence"/>
</dbReference>
<protein>
    <recommendedName>
        <fullName evidence="7">Acyl carrier protein</fullName>
        <shortName evidence="7">ACP</shortName>
    </recommendedName>
</protein>
<evidence type="ECO:0000256" key="4">
    <source>
        <dbReference type="ARBA" id="ARBA00022832"/>
    </source>
</evidence>
<keyword evidence="5 7" id="KW-0443">Lipid metabolism</keyword>
<dbReference type="PANTHER" id="PTHR20863">
    <property type="entry name" value="ACYL CARRIER PROTEIN"/>
    <property type="match status" value="1"/>
</dbReference>
<dbReference type="Gene3D" id="1.10.1200.10">
    <property type="entry name" value="ACP-like"/>
    <property type="match status" value="1"/>
</dbReference>
<gene>
    <name evidence="7" type="primary">acpP</name>
    <name evidence="9" type="ORF">J2S55_000670</name>
</gene>
<evidence type="ECO:0000313" key="10">
    <source>
        <dbReference type="Proteomes" id="UP001230426"/>
    </source>
</evidence>
<evidence type="ECO:0000256" key="6">
    <source>
        <dbReference type="ARBA" id="ARBA00023160"/>
    </source>
</evidence>
<proteinExistence type="inferred from homology"/>
<comment type="caution">
    <text evidence="9">The sequence shown here is derived from an EMBL/GenBank/DDBJ whole genome shotgun (WGS) entry which is preliminary data.</text>
</comment>
<feature type="domain" description="Carrier" evidence="8">
    <location>
        <begin position="1"/>
        <end position="79"/>
    </location>
</feature>
<dbReference type="RefSeq" id="WP_306857180.1">
    <property type="nucleotide sequence ID" value="NZ_JAUSRB010000001.1"/>
</dbReference>
<comment type="PTM">
    <text evidence="7">4'-phosphopantetheine is transferred from CoA to a specific serine of apo-ACP by AcpS. This modification is essential for activity because fatty acids are bound in thioester linkage to the sulfhydryl of the prosthetic group.</text>
</comment>
<comment type="similarity">
    <text evidence="7">Belongs to the acyl carrier protein (ACP) family.</text>
</comment>
<keyword evidence="7" id="KW-0963">Cytoplasm</keyword>
<dbReference type="InterPro" id="IPR003231">
    <property type="entry name" value="ACP"/>
</dbReference>
<keyword evidence="10" id="KW-1185">Reference proteome</keyword>
<reference evidence="9 10" key="1">
    <citation type="submission" date="2023-07" db="EMBL/GenBank/DDBJ databases">
        <title>Sequencing the genomes of 1000 actinobacteria strains.</title>
        <authorList>
            <person name="Klenk H.-P."/>
        </authorList>
    </citation>
    <scope>NUCLEOTIDE SEQUENCE [LARGE SCALE GENOMIC DNA]</scope>
    <source>
        <strain evidence="9 10">DSM 44109</strain>
    </source>
</reference>
<dbReference type="SUPFAM" id="SSF47336">
    <property type="entry name" value="ACP-like"/>
    <property type="match status" value="1"/>
</dbReference>
<evidence type="ECO:0000256" key="7">
    <source>
        <dbReference type="HAMAP-Rule" id="MF_01217"/>
    </source>
</evidence>
<name>A0ABT9QXM2_9ACTN</name>
<evidence type="ECO:0000259" key="8">
    <source>
        <dbReference type="PROSITE" id="PS50075"/>
    </source>
</evidence>
<dbReference type="HAMAP" id="MF_01217">
    <property type="entry name" value="Acyl_carrier"/>
    <property type="match status" value="1"/>
</dbReference>
<dbReference type="Pfam" id="PF00550">
    <property type="entry name" value="PP-binding"/>
    <property type="match status" value="1"/>
</dbReference>
<dbReference type="EMBL" id="JAUSRB010000001">
    <property type="protein sequence ID" value="MDP9861411.1"/>
    <property type="molecule type" value="Genomic_DNA"/>
</dbReference>
<dbReference type="PANTHER" id="PTHR20863:SF76">
    <property type="entry name" value="CARRIER DOMAIN-CONTAINING PROTEIN"/>
    <property type="match status" value="1"/>
</dbReference>
<dbReference type="InterPro" id="IPR009081">
    <property type="entry name" value="PP-bd_ACP"/>
</dbReference>
<evidence type="ECO:0000256" key="1">
    <source>
        <dbReference type="ARBA" id="ARBA00022450"/>
    </source>
</evidence>
<dbReference type="InterPro" id="IPR036736">
    <property type="entry name" value="ACP-like_sf"/>
</dbReference>
<accession>A0ABT9QXM2</accession>
<sequence>MSKERLLAELAEIVNEVVGLPVNEVQLDRHLRDDLDIDSLSMVEIMVAVEEKFGVATPDEIAGELETVAAVIDHIERNSSVGVA</sequence>